<dbReference type="EMBL" id="JAEUBG010005132">
    <property type="protein sequence ID" value="KAH3678186.1"/>
    <property type="molecule type" value="Genomic_DNA"/>
</dbReference>
<feature type="coiled-coil region" evidence="11">
    <location>
        <begin position="830"/>
        <end position="859"/>
    </location>
</feature>
<feature type="transmembrane region" description="Helical" evidence="13">
    <location>
        <begin position="158"/>
        <end position="174"/>
    </location>
</feature>
<dbReference type="SMART" id="SM00239">
    <property type="entry name" value="C2"/>
    <property type="match status" value="5"/>
</dbReference>
<dbReference type="InterPro" id="IPR017147">
    <property type="entry name" value="Tricalbin"/>
</dbReference>
<feature type="compositionally biased region" description="Basic and acidic residues" evidence="12">
    <location>
        <begin position="27"/>
        <end position="52"/>
    </location>
</feature>
<feature type="domain" description="C2" evidence="14">
    <location>
        <begin position="1008"/>
        <end position="1128"/>
    </location>
</feature>
<evidence type="ECO:0000313" key="16">
    <source>
        <dbReference type="EMBL" id="KAH3678186.1"/>
    </source>
</evidence>
<dbReference type="InterPro" id="IPR052455">
    <property type="entry name" value="Tricalbin_domain"/>
</dbReference>
<keyword evidence="9" id="KW-0446">Lipid-binding</keyword>
<dbReference type="PROSITE" id="PS50004">
    <property type="entry name" value="C2"/>
    <property type="match status" value="3"/>
</dbReference>
<keyword evidence="2" id="KW-0813">Transport</keyword>
<feature type="compositionally biased region" description="Polar residues" evidence="12">
    <location>
        <begin position="1268"/>
        <end position="1280"/>
    </location>
</feature>
<dbReference type="CDD" id="cd21678">
    <property type="entry name" value="SMP_TCB"/>
    <property type="match status" value="1"/>
</dbReference>
<dbReference type="CDD" id="cd04052">
    <property type="entry name" value="C2B_Tricalbin-like"/>
    <property type="match status" value="1"/>
</dbReference>
<dbReference type="Pfam" id="PF00168">
    <property type="entry name" value="C2"/>
    <property type="match status" value="5"/>
</dbReference>
<evidence type="ECO:0000256" key="12">
    <source>
        <dbReference type="SAM" id="MobiDB-lite"/>
    </source>
</evidence>
<dbReference type="Pfam" id="PF24920">
    <property type="entry name" value="C2_TCB1"/>
    <property type="match status" value="1"/>
</dbReference>
<dbReference type="GO" id="GO:0006869">
    <property type="term" value="P:lipid transport"/>
    <property type="evidence" value="ECO:0007669"/>
    <property type="project" value="UniProtKB-KW"/>
</dbReference>
<comment type="caution">
    <text evidence="16">The sequence shown here is derived from an EMBL/GenBank/DDBJ whole genome shotgun (WGS) entry which is preliminary data.</text>
</comment>
<dbReference type="Proteomes" id="UP000774326">
    <property type="component" value="Unassembled WGS sequence"/>
</dbReference>
<keyword evidence="8" id="KW-0445">Lipid transport</keyword>
<dbReference type="Pfam" id="PF25669">
    <property type="entry name" value="SMP_MUG190-like"/>
    <property type="match status" value="1"/>
</dbReference>
<dbReference type="CDD" id="cd04045">
    <property type="entry name" value="C2C_Tricalbin-like"/>
    <property type="match status" value="1"/>
</dbReference>
<protein>
    <recommendedName>
        <fullName evidence="18">Tricalbin</fullName>
    </recommendedName>
</protein>
<evidence type="ECO:0000259" key="15">
    <source>
        <dbReference type="PROSITE" id="PS51847"/>
    </source>
</evidence>
<keyword evidence="17" id="KW-1185">Reference proteome</keyword>
<dbReference type="PANTHER" id="PTHR46980:SF1">
    <property type="entry name" value="TRICALBIN-3"/>
    <property type="match status" value="1"/>
</dbReference>
<evidence type="ECO:0008006" key="18">
    <source>
        <dbReference type="Google" id="ProtNLM"/>
    </source>
</evidence>
<evidence type="ECO:0000256" key="9">
    <source>
        <dbReference type="ARBA" id="ARBA00023121"/>
    </source>
</evidence>
<dbReference type="GO" id="GO:0005789">
    <property type="term" value="C:endoplasmic reticulum membrane"/>
    <property type="evidence" value="ECO:0007669"/>
    <property type="project" value="UniProtKB-SubCell"/>
</dbReference>
<reference evidence="16" key="1">
    <citation type="journal article" date="2021" name="Open Biol.">
        <title>Shared evolutionary footprints suggest mitochondrial oxidative damage underlies multiple complex I losses in fungi.</title>
        <authorList>
            <person name="Schikora-Tamarit M.A."/>
            <person name="Marcet-Houben M."/>
            <person name="Nosek J."/>
            <person name="Gabaldon T."/>
        </authorList>
    </citation>
    <scope>NUCLEOTIDE SEQUENCE</scope>
    <source>
        <strain evidence="16">CBS2887</strain>
    </source>
</reference>
<gene>
    <name evidence="16" type="ORF">WICPIJ_008904</name>
</gene>
<evidence type="ECO:0000256" key="11">
    <source>
        <dbReference type="SAM" id="Coils"/>
    </source>
</evidence>
<evidence type="ECO:0000256" key="4">
    <source>
        <dbReference type="ARBA" id="ARBA00022692"/>
    </source>
</evidence>
<organism evidence="16 17">
    <name type="scientific">Wickerhamomyces pijperi</name>
    <name type="common">Yeast</name>
    <name type="synonym">Pichia pijperi</name>
    <dbReference type="NCBI Taxonomy" id="599730"/>
    <lineage>
        <taxon>Eukaryota</taxon>
        <taxon>Fungi</taxon>
        <taxon>Dikarya</taxon>
        <taxon>Ascomycota</taxon>
        <taxon>Saccharomycotina</taxon>
        <taxon>Saccharomycetes</taxon>
        <taxon>Phaffomycetales</taxon>
        <taxon>Wickerhamomycetaceae</taxon>
        <taxon>Wickerhamomyces</taxon>
    </lineage>
</organism>
<feature type="compositionally biased region" description="Low complexity" evidence="12">
    <location>
        <begin position="1232"/>
        <end position="1248"/>
    </location>
</feature>
<sequence>MTTDNPQSSSSRGGVLPAVNGQAQTNDKVKDISQNETKNKPDDSHFDQDKAARNPASQAIDSHAEHSAKDSQLNQAEAEKSKQDVVDDDSFADSAIYPWKTIGSFNEGKAFDTNLIRDSNLIKTYIIETFSSDWYWNTGLIIGTCFFSWLFARFGFSIFGLIFVLLCSSSVYRAEFRRFERNVRDDLQRIASAEHLEKNFESMEWLNSFLVKFWVIYMPALSDTVRTIANDVLKDVAPGYGIDALTLDEFTLGTKAPRIDSIKSYTKLGKDIVEMDWAFSFTPDDTSDMTKREIDRKIDPKVALGVRVGKGFVSKRLPILVEHMNVSGRMKVRLDLSLNFPHIKTVSVQFLEAPKIDFSLKPVGGDTFGLDVMSLVPGLKSLIMNLVNANVGPMLYAPNHLDIDVEALMAEQANDAIGVVAVTVHGASELKATLNPYVQMSLDKSNEKPIHTEVKAGTKSPQWAVTKYILVNTLQQKLKFELFNFNISKKKGELYASHEFELADLIQHDSFVDVVKKLEMAGKKKGLLNYDIRWFPVLHEEKTATTQTDESKEVEIPDSEVGVLKFTLHQAKKLDHTASIVGVLNASAELFFNDQSVKKYRTLKRTNEPSWEESMEVLISQKSATNVKLVLTDSSGNQIAQFEETLETILFNVNDGSDNFEMSPQGQVRLTATWKPVSLSGVSAAANYIPAIGVARLHVRNAVDLLNLETVGKVDPYVKVLMNNRLKFTTGFHPDTLEPEFEEVVYLPLTSASQHITLEVMDEQKLTKDRTLGSCNIAVSDFIKRSESSPDALLFHDGSNEILSSHLQIRNKRPKGTIFYSMSFIPSIPVLSVSELAQLKEKEAKEAEEKKEHQKQILEWEDLYKKHPKEYEWVEVEEKDESSHLKRKERLSLDQLLTYRSGTIGLHINSGKVSKADTFIQFLVDDSNSPSFITSRTSGRSVNPEVGDLFIRDLPNSKLIVRVTKKPTVKNQDQIIEEKSFNTIDILQKSFAEDHLLSISGGSSLKITMEYIPTGVKLPPSETVLDCGRARVEFLDAQNLMAGDSNGKSDPYAELLIGDVTLFKTKIIKKTLNPTWNEGTTVPVPSRSRNFLKLRVYDWDRAGKNDLLGVADFDISSIKPLSAEIVTFQLDTQGTVRCRVTFTPEYIRPQVGEAEFGASFASLTGAPLKAVGAVGDLAGGVVGGGVNIATNVVGGGVSAVGKGGSLFKSVFTGGGKSNSSRKSIDSIRDSDAASIRSTRTTRTKASNANLRESNDASGAVPPLPNLARTDSSSQVSTFSQAMKGRTATEGSLTIRSATGLGDHAQLKVSLAIRGKLHELAKTKTAKSSNGVLRWDESVTFDAPKEAEIIFGGLIKHKFAKDEELGTAKVKLIDAVDNPRDMELNLGSGQIVVSFRYSPEADEAEPTPPPVGW</sequence>
<feature type="region of interest" description="Disordered" evidence="12">
    <location>
        <begin position="1213"/>
        <end position="1289"/>
    </location>
</feature>
<evidence type="ECO:0000256" key="13">
    <source>
        <dbReference type="SAM" id="Phobius"/>
    </source>
</evidence>
<feature type="compositionally biased region" description="Basic and acidic residues" evidence="12">
    <location>
        <begin position="1222"/>
        <end position="1231"/>
    </location>
</feature>
<accession>A0A9P8TH54</accession>
<reference evidence="16" key="2">
    <citation type="submission" date="2021-01" db="EMBL/GenBank/DDBJ databases">
        <authorList>
            <person name="Schikora-Tamarit M.A."/>
        </authorList>
    </citation>
    <scope>NUCLEOTIDE SEQUENCE</scope>
    <source>
        <strain evidence="16">CBS2887</strain>
    </source>
</reference>
<feature type="compositionally biased region" description="Polar residues" evidence="12">
    <location>
        <begin position="1"/>
        <end position="12"/>
    </location>
</feature>
<keyword evidence="10 13" id="KW-0472">Membrane</keyword>
<evidence type="ECO:0000256" key="7">
    <source>
        <dbReference type="ARBA" id="ARBA00022989"/>
    </source>
</evidence>
<evidence type="ECO:0000256" key="6">
    <source>
        <dbReference type="ARBA" id="ARBA00022824"/>
    </source>
</evidence>
<keyword evidence="4 13" id="KW-0812">Transmembrane</keyword>
<feature type="domain" description="C2" evidence="14">
    <location>
        <begin position="397"/>
        <end position="515"/>
    </location>
</feature>
<keyword evidence="5" id="KW-0677">Repeat</keyword>
<proteinExistence type="predicted"/>
<keyword evidence="3" id="KW-0597">Phosphoprotein</keyword>
<dbReference type="PANTHER" id="PTHR46980">
    <property type="entry name" value="TRICALBIN-1-RELATED"/>
    <property type="match status" value="1"/>
</dbReference>
<dbReference type="InterPro" id="IPR000008">
    <property type="entry name" value="C2_dom"/>
</dbReference>
<dbReference type="CDD" id="cd04040">
    <property type="entry name" value="C2D_Tricalbin-like"/>
    <property type="match status" value="1"/>
</dbReference>
<keyword evidence="6" id="KW-0256">Endoplasmic reticulum</keyword>
<dbReference type="GO" id="GO:0061817">
    <property type="term" value="P:endoplasmic reticulum-plasma membrane tethering"/>
    <property type="evidence" value="ECO:0007669"/>
    <property type="project" value="InterPro"/>
</dbReference>
<evidence type="ECO:0000256" key="2">
    <source>
        <dbReference type="ARBA" id="ARBA00022448"/>
    </source>
</evidence>
<feature type="domain" description="SMP-LTD" evidence="15">
    <location>
        <begin position="199"/>
        <end position="406"/>
    </location>
</feature>
<dbReference type="SUPFAM" id="SSF49562">
    <property type="entry name" value="C2 domain (Calcium/lipid-binding domain, CaLB)"/>
    <property type="match status" value="4"/>
</dbReference>
<evidence type="ECO:0000256" key="5">
    <source>
        <dbReference type="ARBA" id="ARBA00022737"/>
    </source>
</evidence>
<dbReference type="InterPro" id="IPR031468">
    <property type="entry name" value="SMP_LBD"/>
</dbReference>
<dbReference type="PROSITE" id="PS51847">
    <property type="entry name" value="SMP"/>
    <property type="match status" value="1"/>
</dbReference>
<evidence type="ECO:0000256" key="3">
    <source>
        <dbReference type="ARBA" id="ARBA00022553"/>
    </source>
</evidence>
<evidence type="ECO:0000256" key="8">
    <source>
        <dbReference type="ARBA" id="ARBA00023055"/>
    </source>
</evidence>
<feature type="region of interest" description="Disordered" evidence="12">
    <location>
        <begin position="1"/>
        <end position="86"/>
    </location>
</feature>
<dbReference type="InterPro" id="IPR037765">
    <property type="entry name" value="C2B_Tricalbin"/>
</dbReference>
<dbReference type="InterPro" id="IPR037762">
    <property type="entry name" value="C2C_Tricalbin"/>
</dbReference>
<dbReference type="InterPro" id="IPR037756">
    <property type="entry name" value="C2D_Tricalbin"/>
</dbReference>
<evidence type="ECO:0000256" key="1">
    <source>
        <dbReference type="ARBA" id="ARBA00004586"/>
    </source>
</evidence>
<keyword evidence="7 13" id="KW-1133">Transmembrane helix</keyword>
<dbReference type="InterPro" id="IPR035892">
    <property type="entry name" value="C2_domain_sf"/>
</dbReference>
<comment type="subcellular location">
    <subcellularLocation>
        <location evidence="1">Endoplasmic reticulum membrane</location>
    </subcellularLocation>
</comment>
<dbReference type="PRINTS" id="PR00360">
    <property type="entry name" value="C2DOMAIN"/>
</dbReference>
<dbReference type="GO" id="GO:0008289">
    <property type="term" value="F:lipid binding"/>
    <property type="evidence" value="ECO:0007669"/>
    <property type="project" value="UniProtKB-KW"/>
</dbReference>
<feature type="domain" description="C2" evidence="14">
    <location>
        <begin position="676"/>
        <end position="793"/>
    </location>
</feature>
<evidence type="ECO:0000259" key="14">
    <source>
        <dbReference type="PROSITE" id="PS50004"/>
    </source>
</evidence>
<dbReference type="PIRSF" id="PIRSF037232">
    <property type="entry name" value="Tricalbin"/>
    <property type="match status" value="1"/>
</dbReference>
<keyword evidence="11" id="KW-0175">Coiled coil</keyword>
<name>A0A9P8TH54_WICPI</name>
<evidence type="ECO:0000256" key="10">
    <source>
        <dbReference type="ARBA" id="ARBA00023136"/>
    </source>
</evidence>
<dbReference type="OrthoDB" id="1029639at2759"/>
<dbReference type="GO" id="GO:0071944">
    <property type="term" value="C:cell periphery"/>
    <property type="evidence" value="ECO:0007669"/>
    <property type="project" value="UniProtKB-ARBA"/>
</dbReference>
<dbReference type="Gene3D" id="2.60.40.150">
    <property type="entry name" value="C2 domain"/>
    <property type="match status" value="4"/>
</dbReference>
<dbReference type="InterPro" id="IPR056910">
    <property type="entry name" value="TCB1-3_C2"/>
</dbReference>
<evidence type="ECO:0000313" key="17">
    <source>
        <dbReference type="Proteomes" id="UP000774326"/>
    </source>
</evidence>